<feature type="non-terminal residue" evidence="1">
    <location>
        <position position="1"/>
    </location>
</feature>
<sequence>VDLRFPQNAIPKSCLLTQHRIIFRNQHISYNLLWAMYSFSHTIPSSSPKSISYQFGLCFYLNSTVRDTPKILSLSRMLTIYIS</sequence>
<name>A0A8D9HD56_BRACM</name>
<evidence type="ECO:0000313" key="1">
    <source>
        <dbReference type="EMBL" id="CAG7895684.1"/>
    </source>
</evidence>
<feature type="non-terminal residue" evidence="1">
    <location>
        <position position="83"/>
    </location>
</feature>
<reference evidence="1 2" key="1">
    <citation type="submission" date="2021-07" db="EMBL/GenBank/DDBJ databases">
        <authorList>
            <consortium name="Genoscope - CEA"/>
            <person name="William W."/>
        </authorList>
    </citation>
    <scope>NUCLEOTIDE SEQUENCE [LARGE SCALE GENOMIC DNA]</scope>
</reference>
<evidence type="ECO:0000313" key="2">
    <source>
        <dbReference type="Proteomes" id="UP000694005"/>
    </source>
</evidence>
<dbReference type="EMBL" id="LS974618">
    <property type="protein sequence ID" value="CAG7895684.1"/>
    <property type="molecule type" value="Genomic_DNA"/>
</dbReference>
<gene>
    <name evidence="1" type="ORF">BRAPAZ1V2_A02P46360.2</name>
</gene>
<accession>A0A8D9HD56</accession>
<dbReference type="Proteomes" id="UP000694005">
    <property type="component" value="Chromosome A02"/>
</dbReference>
<dbReference type="AlphaFoldDB" id="A0A8D9HD56"/>
<dbReference type="Gramene" id="A02p46360.2_BraZ1">
    <property type="protein sequence ID" value="A02p46360.2_BraZ1.CDS.1"/>
    <property type="gene ID" value="A02g46360.2_BraZ1"/>
</dbReference>
<organism evidence="1 2">
    <name type="scientific">Brassica campestris</name>
    <name type="common">Field mustard</name>
    <dbReference type="NCBI Taxonomy" id="3711"/>
    <lineage>
        <taxon>Eukaryota</taxon>
        <taxon>Viridiplantae</taxon>
        <taxon>Streptophyta</taxon>
        <taxon>Embryophyta</taxon>
        <taxon>Tracheophyta</taxon>
        <taxon>Spermatophyta</taxon>
        <taxon>Magnoliopsida</taxon>
        <taxon>eudicotyledons</taxon>
        <taxon>Gunneridae</taxon>
        <taxon>Pentapetalae</taxon>
        <taxon>rosids</taxon>
        <taxon>malvids</taxon>
        <taxon>Brassicales</taxon>
        <taxon>Brassicaceae</taxon>
        <taxon>Brassiceae</taxon>
        <taxon>Brassica</taxon>
    </lineage>
</organism>
<proteinExistence type="predicted"/>
<protein>
    <submittedName>
        <fullName evidence="1">Uncharacterized protein</fullName>
    </submittedName>
</protein>